<dbReference type="RefSeq" id="WP_058479873.1">
    <property type="nucleotide sequence ID" value="NZ_CAAAIQ010000033.1"/>
</dbReference>
<evidence type="ECO:0000313" key="1">
    <source>
        <dbReference type="EMBL" id="KTD80373.1"/>
    </source>
</evidence>
<dbReference type="InterPro" id="IPR045738">
    <property type="entry name" value="DUF6088"/>
</dbReference>
<proteinExistence type="predicted"/>
<dbReference type="Proteomes" id="UP000054729">
    <property type="component" value="Unassembled WGS sequence"/>
</dbReference>
<organism evidence="1 2">
    <name type="scientific">Legionella waltersii</name>
    <dbReference type="NCBI Taxonomy" id="66969"/>
    <lineage>
        <taxon>Bacteria</taxon>
        <taxon>Pseudomonadati</taxon>
        <taxon>Pseudomonadota</taxon>
        <taxon>Gammaproteobacteria</taxon>
        <taxon>Legionellales</taxon>
        <taxon>Legionellaceae</taxon>
        <taxon>Legionella</taxon>
    </lineage>
</organism>
<sequence>MTAIANIREYISNLPEGQPFASSEFRQFASTDNIRQILNRLVKSNEIKKVARGIYVKPKTLSLGEKLPLASEIAEAIAKATGETIMVHGAEAARQLQLTTQVPTRQVFYTDGNSRTLTIANRTVRLKHVNPSRMIEPGSIAGLVITALIYLGQENVTPSTIHLIKKRIPEVDFKKTINLISRMPAWLADIFFRYQKESCNA</sequence>
<dbReference type="STRING" id="66969.Lwal_1070"/>
<accession>A0A0W1AG82</accession>
<dbReference type="Pfam" id="PF19570">
    <property type="entry name" value="DUF6088"/>
    <property type="match status" value="1"/>
</dbReference>
<keyword evidence="2" id="KW-1185">Reference proteome</keyword>
<dbReference type="EMBL" id="LNZB01000031">
    <property type="protein sequence ID" value="KTD80373.1"/>
    <property type="molecule type" value="Genomic_DNA"/>
</dbReference>
<comment type="caution">
    <text evidence="1">The sequence shown here is derived from an EMBL/GenBank/DDBJ whole genome shotgun (WGS) entry which is preliminary data.</text>
</comment>
<protein>
    <recommendedName>
        <fullName evidence="3">AbiEi antitoxin C-terminal domain-containing protein</fullName>
    </recommendedName>
</protein>
<name>A0A0W1AG82_9GAMM</name>
<dbReference type="PATRIC" id="fig|66969.6.peg.1174"/>
<reference evidence="1 2" key="1">
    <citation type="submission" date="2015-11" db="EMBL/GenBank/DDBJ databases">
        <title>Genomic analysis of 38 Legionella species identifies large and diverse effector repertoires.</title>
        <authorList>
            <person name="Burstein D."/>
            <person name="Amaro F."/>
            <person name="Zusman T."/>
            <person name="Lifshitz Z."/>
            <person name="Cohen O."/>
            <person name="Gilbert J.A."/>
            <person name="Pupko T."/>
            <person name="Shuman H.A."/>
            <person name="Segal G."/>
        </authorList>
    </citation>
    <scope>NUCLEOTIDE SEQUENCE [LARGE SCALE GENOMIC DNA]</scope>
    <source>
        <strain evidence="1 2">ATCC 51914</strain>
    </source>
</reference>
<gene>
    <name evidence="1" type="ORF">Lwal_1070</name>
</gene>
<evidence type="ECO:0000313" key="2">
    <source>
        <dbReference type="Proteomes" id="UP000054729"/>
    </source>
</evidence>
<dbReference type="AlphaFoldDB" id="A0A0W1AG82"/>
<evidence type="ECO:0008006" key="3">
    <source>
        <dbReference type="Google" id="ProtNLM"/>
    </source>
</evidence>
<dbReference type="OrthoDB" id="3181392at2"/>